<proteinExistence type="predicted"/>
<protein>
    <submittedName>
        <fullName evidence="1">Uncharacterized protein</fullName>
    </submittedName>
</protein>
<dbReference type="PATRIC" id="fig|1331060.3.peg.4914"/>
<organism evidence="1 2">
    <name type="scientific">Sphingobium lactosutens DS20</name>
    <dbReference type="NCBI Taxonomy" id="1331060"/>
    <lineage>
        <taxon>Bacteria</taxon>
        <taxon>Pseudomonadati</taxon>
        <taxon>Pseudomonadota</taxon>
        <taxon>Alphaproteobacteria</taxon>
        <taxon>Sphingomonadales</taxon>
        <taxon>Sphingomonadaceae</taxon>
        <taxon>Sphingobium</taxon>
    </lineage>
</organism>
<evidence type="ECO:0000313" key="2">
    <source>
        <dbReference type="Proteomes" id="UP000015531"/>
    </source>
</evidence>
<dbReference type="EMBL" id="ATDP01000109">
    <property type="protein sequence ID" value="EQB10751.1"/>
    <property type="molecule type" value="Genomic_DNA"/>
</dbReference>
<dbReference type="Proteomes" id="UP000015531">
    <property type="component" value="Unassembled WGS sequence"/>
</dbReference>
<reference evidence="1 2" key="1">
    <citation type="journal article" date="2013" name="Genome Announc.">
        <title>Draft Genome Sequence of Sphingobium lactosutens Strain DS20T, Isolated from a Hexachlorocyclohexane Dumpsite.</title>
        <authorList>
            <person name="Kumar R."/>
            <person name="Dwivedi V."/>
            <person name="Negi V."/>
            <person name="Khurana J.P."/>
            <person name="Lal R."/>
        </authorList>
    </citation>
    <scope>NUCLEOTIDE SEQUENCE [LARGE SCALE GENOMIC DNA]</scope>
    <source>
        <strain evidence="1 2">DS20</strain>
    </source>
</reference>
<comment type="caution">
    <text evidence="1">The sequence shown here is derived from an EMBL/GenBank/DDBJ whole genome shotgun (WGS) entry which is preliminary data.</text>
</comment>
<dbReference type="RefSeq" id="WP_021228494.1">
    <property type="nucleotide sequence ID" value="NZ_ATDP01000109.1"/>
</dbReference>
<gene>
    <name evidence="1" type="ORF">RLDS_25285</name>
</gene>
<dbReference type="AlphaFoldDB" id="T0H2Z5"/>
<name>T0H2Z5_9SPHN</name>
<sequence>MLPSIDLRIANIVKSLEQVVLPALGPRERLAKDQIGLCIGHLRMIGEQWRWAAAFEGGSFDAMVALAEAMLPSVDPFYVEELAAAIEAGKAVDKRDLAAVEHGILVLGGLIDRIILGEDGKVALAPAARDAVLAYGAAQSIRERTWFAATGLDPDGQDLPDIPAMMVS</sequence>
<dbReference type="OrthoDB" id="4761345at2"/>
<evidence type="ECO:0000313" key="1">
    <source>
        <dbReference type="EMBL" id="EQB10751.1"/>
    </source>
</evidence>
<keyword evidence="2" id="KW-1185">Reference proteome</keyword>
<accession>T0H2Z5</accession>